<dbReference type="EMBL" id="JASBWS010000020">
    <property type="protein sequence ID" value="KAJ9111161.1"/>
    <property type="molecule type" value="Genomic_DNA"/>
</dbReference>
<comment type="caution">
    <text evidence="1">The sequence shown here is derived from an EMBL/GenBank/DDBJ whole genome shotgun (WGS) entry which is preliminary data.</text>
</comment>
<dbReference type="Proteomes" id="UP001230649">
    <property type="component" value="Unassembled WGS sequence"/>
</dbReference>
<organism evidence="1 2">
    <name type="scientific">Naganishia adeliensis</name>
    <dbReference type="NCBI Taxonomy" id="92952"/>
    <lineage>
        <taxon>Eukaryota</taxon>
        <taxon>Fungi</taxon>
        <taxon>Dikarya</taxon>
        <taxon>Basidiomycota</taxon>
        <taxon>Agaricomycotina</taxon>
        <taxon>Tremellomycetes</taxon>
        <taxon>Filobasidiales</taxon>
        <taxon>Filobasidiaceae</taxon>
        <taxon>Naganishia</taxon>
    </lineage>
</organism>
<sequence length="245" mass="26005">MAKPKARASPGRASIKSNSNKIMSAIEPRQAPPFSTSPANASQINAGHASTTGKSAELHGGVTMSRSVTAEGMQEAEEIMGEKQQVLQEASEKLAAIAAMRPRTSVDNEEEEAKGSVDSDLGFPPRTTARKVSPTPSLGFPKYGRSISAPGGERIPHGSAGSGTAKDGFMRKPSVTAGAGLTRSGSKLRTSVYGLTDILHKKETTPKQKRISASPTMHTMGTIMREANEIMDEDERDRAESFFMS</sequence>
<name>A0ACC2WK14_9TREE</name>
<proteinExistence type="predicted"/>
<keyword evidence="2" id="KW-1185">Reference proteome</keyword>
<protein>
    <submittedName>
        <fullName evidence="1">Uncharacterized protein</fullName>
    </submittedName>
</protein>
<accession>A0ACC2WK14</accession>
<evidence type="ECO:0000313" key="2">
    <source>
        <dbReference type="Proteomes" id="UP001230649"/>
    </source>
</evidence>
<evidence type="ECO:0000313" key="1">
    <source>
        <dbReference type="EMBL" id="KAJ9111161.1"/>
    </source>
</evidence>
<reference evidence="1" key="1">
    <citation type="submission" date="2023-04" db="EMBL/GenBank/DDBJ databases">
        <title>Draft Genome sequencing of Naganishia species isolated from polar environments using Oxford Nanopore Technology.</title>
        <authorList>
            <person name="Leo P."/>
            <person name="Venkateswaran K."/>
        </authorList>
    </citation>
    <scope>NUCLEOTIDE SEQUENCE</scope>
    <source>
        <strain evidence="1">MNA-CCFEE 5262</strain>
    </source>
</reference>
<gene>
    <name evidence="1" type="ORF">QFC20_002655</name>
</gene>